<feature type="region of interest" description="Disordered" evidence="12">
    <location>
        <begin position="381"/>
        <end position="426"/>
    </location>
</feature>
<proteinExistence type="inferred from homology"/>
<dbReference type="GO" id="GO:0006261">
    <property type="term" value="P:DNA-templated DNA replication"/>
    <property type="evidence" value="ECO:0007669"/>
    <property type="project" value="TreeGrafter"/>
</dbReference>
<keyword evidence="3 11" id="KW-0548">Nucleotidyltransferase</keyword>
<name>A0A656D6G3_KRYT1</name>
<dbReference type="InterPro" id="IPR001270">
    <property type="entry name" value="ClpA/B"/>
</dbReference>
<dbReference type="RefSeq" id="WP_072150102.1">
    <property type="nucleotide sequence ID" value="NZ_CZVU01000021.1"/>
</dbReference>
<evidence type="ECO:0000313" key="15">
    <source>
        <dbReference type="Proteomes" id="UP000243065"/>
    </source>
</evidence>
<dbReference type="GO" id="GO:0009360">
    <property type="term" value="C:DNA polymerase III complex"/>
    <property type="evidence" value="ECO:0007669"/>
    <property type="project" value="InterPro"/>
</dbReference>
<dbReference type="Pfam" id="PF12169">
    <property type="entry name" value="DNA_pol3_gamma3"/>
    <property type="match status" value="1"/>
</dbReference>
<evidence type="ECO:0000256" key="4">
    <source>
        <dbReference type="ARBA" id="ARBA00022705"/>
    </source>
</evidence>
<dbReference type="PANTHER" id="PTHR11669">
    <property type="entry name" value="REPLICATION FACTOR C / DNA POLYMERASE III GAMMA-TAU SUBUNIT"/>
    <property type="match status" value="1"/>
</dbReference>
<organism evidence="14 15">
    <name type="scientific">Kryptobacter tengchongensis</name>
    <dbReference type="NCBI Taxonomy" id="1643429"/>
    <lineage>
        <taxon>Bacteria</taxon>
        <taxon>Pseudomonadati</taxon>
        <taxon>Candidatus Kryptoniota</taxon>
        <taxon>Candidatus Kryptobacter</taxon>
    </lineage>
</organism>
<dbReference type="NCBIfam" id="NF004046">
    <property type="entry name" value="PRK05563.1"/>
    <property type="match status" value="1"/>
</dbReference>
<comment type="subunit">
    <text evidence="11">DNA polymerase III contains a core (composed of alpha, epsilon and theta chains) that associates with a tau subunit. This core dimerizes to form the POLIII' complex. PolIII' associates with the gamma complex (composed of gamma, delta, delta', psi and chi chains) and with the beta chain to form the complete DNA polymerase III complex.</text>
</comment>
<dbReference type="EMBL" id="CZVU01000021">
    <property type="protein sequence ID" value="CUS99657.1"/>
    <property type="molecule type" value="Genomic_DNA"/>
</dbReference>
<dbReference type="PRINTS" id="PR00300">
    <property type="entry name" value="CLPPROTEASEA"/>
</dbReference>
<evidence type="ECO:0000256" key="2">
    <source>
        <dbReference type="ARBA" id="ARBA00022679"/>
    </source>
</evidence>
<comment type="catalytic activity">
    <reaction evidence="10 11">
        <text>DNA(n) + a 2'-deoxyribonucleoside 5'-triphosphate = DNA(n+1) + diphosphate</text>
        <dbReference type="Rhea" id="RHEA:22508"/>
        <dbReference type="Rhea" id="RHEA-COMP:17339"/>
        <dbReference type="Rhea" id="RHEA-COMP:17340"/>
        <dbReference type="ChEBI" id="CHEBI:33019"/>
        <dbReference type="ChEBI" id="CHEBI:61560"/>
        <dbReference type="ChEBI" id="CHEBI:173112"/>
        <dbReference type="EC" id="2.7.7.7"/>
    </reaction>
</comment>
<dbReference type="Gene3D" id="3.40.50.300">
    <property type="entry name" value="P-loop containing nucleotide triphosphate hydrolases"/>
    <property type="match status" value="1"/>
</dbReference>
<dbReference type="InterPro" id="IPR012763">
    <property type="entry name" value="DNA_pol_III_sug/sutau_N"/>
</dbReference>
<keyword evidence="15" id="KW-1185">Reference proteome</keyword>
<evidence type="ECO:0000256" key="8">
    <source>
        <dbReference type="ARBA" id="ARBA00022840"/>
    </source>
</evidence>
<dbReference type="GO" id="GO:0046872">
    <property type="term" value="F:metal ion binding"/>
    <property type="evidence" value="ECO:0007669"/>
    <property type="project" value="UniProtKB-KW"/>
</dbReference>
<evidence type="ECO:0000256" key="9">
    <source>
        <dbReference type="ARBA" id="ARBA00022932"/>
    </source>
</evidence>
<dbReference type="InterPro" id="IPR050238">
    <property type="entry name" value="DNA_Rep/Repair_Clamp_Loader"/>
</dbReference>
<evidence type="ECO:0000259" key="13">
    <source>
        <dbReference type="SMART" id="SM00382"/>
    </source>
</evidence>
<dbReference type="FunFam" id="1.10.8.60:FF:000013">
    <property type="entry name" value="DNA polymerase III subunit gamma/tau"/>
    <property type="match status" value="1"/>
</dbReference>
<keyword evidence="2 11" id="KW-0808">Transferase</keyword>
<dbReference type="InterPro" id="IPR027417">
    <property type="entry name" value="P-loop_NTPase"/>
</dbReference>
<comment type="similarity">
    <text evidence="1 11">Belongs to the DnaX/STICHEL family.</text>
</comment>
<dbReference type="InterPro" id="IPR022754">
    <property type="entry name" value="DNA_pol_III_gamma-3"/>
</dbReference>
<dbReference type="GO" id="GO:0003887">
    <property type="term" value="F:DNA-directed DNA polymerase activity"/>
    <property type="evidence" value="ECO:0007669"/>
    <property type="project" value="UniProtKB-KW"/>
</dbReference>
<dbReference type="Proteomes" id="UP000243065">
    <property type="component" value="Unassembled WGS sequence"/>
</dbReference>
<dbReference type="SUPFAM" id="SSF52540">
    <property type="entry name" value="P-loop containing nucleoside triphosphate hydrolases"/>
    <property type="match status" value="1"/>
</dbReference>
<dbReference type="NCBIfam" id="TIGR02397">
    <property type="entry name" value="dnaX_nterm"/>
    <property type="match status" value="1"/>
</dbReference>
<dbReference type="InterPro" id="IPR008921">
    <property type="entry name" value="DNA_pol3_clamp-load_cplx_C"/>
</dbReference>
<dbReference type="GO" id="GO:0005524">
    <property type="term" value="F:ATP binding"/>
    <property type="evidence" value="ECO:0007669"/>
    <property type="project" value="UniProtKB-KW"/>
</dbReference>
<dbReference type="CDD" id="cd00009">
    <property type="entry name" value="AAA"/>
    <property type="match status" value="1"/>
</dbReference>
<evidence type="ECO:0000256" key="1">
    <source>
        <dbReference type="ARBA" id="ARBA00006360"/>
    </source>
</evidence>
<keyword evidence="7" id="KW-0862">Zinc</keyword>
<keyword evidence="4 11" id="KW-0235">DNA replication</keyword>
<protein>
    <recommendedName>
        <fullName evidence="11">DNA polymerase III subunit gamma/tau</fullName>
        <ecNumber evidence="11">2.7.7.7</ecNumber>
    </recommendedName>
</protein>
<dbReference type="InterPro" id="IPR045085">
    <property type="entry name" value="HLD_clamp_pol_III_gamma_tau"/>
</dbReference>
<dbReference type="Gene3D" id="1.10.8.60">
    <property type="match status" value="1"/>
</dbReference>
<comment type="function">
    <text evidence="11">DNA polymerase III is a complex, multichain enzyme responsible for most of the replicative synthesis in bacteria. This DNA polymerase also exhibits 3' to 5' exonuclease activity.</text>
</comment>
<evidence type="ECO:0000256" key="3">
    <source>
        <dbReference type="ARBA" id="ARBA00022695"/>
    </source>
</evidence>
<dbReference type="PANTHER" id="PTHR11669:SF0">
    <property type="entry name" value="PROTEIN STICHEL-LIKE 2"/>
    <property type="match status" value="1"/>
</dbReference>
<dbReference type="EC" id="2.7.7.7" evidence="11"/>
<dbReference type="Gene3D" id="1.20.272.10">
    <property type="match status" value="1"/>
</dbReference>
<dbReference type="InterPro" id="IPR003593">
    <property type="entry name" value="AAA+_ATPase"/>
</dbReference>
<evidence type="ECO:0000256" key="7">
    <source>
        <dbReference type="ARBA" id="ARBA00022833"/>
    </source>
</evidence>
<dbReference type="AlphaFoldDB" id="A0A656D6G3"/>
<keyword evidence="9 11" id="KW-0239">DNA-directed DNA polymerase</keyword>
<gene>
    <name evidence="11" type="primary">dnaX</name>
    <name evidence="14" type="ORF">JGI24_00648</name>
</gene>
<sequence>MSYLVTARKWRPSRFSEVVGQEHVTATLLNSLRLGRVAHAYIFAGPRGVGKTTVARILAKAINCLNPQNYEPCNECEMCVEISNGRSIDVLEIDGASNRGIDEVRDLRESVRYTPTKAKYKVYIIDEVHMLTKEAFNALLKTLEEPPPHILFIFATTEPHRVPSTILSRCQRFDFRRIEIQKIIERLKLIAQQDKIQIDDDSLFTIAKKANGSLRDAMSIFDQIVSFCGEKIKFDDVIKALNIIDQEIFFRVTDVVKEKNIKAGLEIVDEIVKLGYDFQDFLSGLSEHLRNLLVAITTKSAELIEATEYYKTRYINEAKNFNESDIIRMLKIVNDAEISIKWAPQPRLKLEMVITQLASLDSTIKIQELLSKLEKIEKSLNSSGGVDTENFNHPPKGGNETENSTIITEKSTKPKPSSKSEVSSLQHDDIEKINALFKDPLAKYEIKPHQDSEQKIDNPEKILNLVRERWDEIVNKAQNYNLNLSTALRLSYPLEIKENKLNIGTANDLHLDWIKKNRPFLKAKLKEICNIDIEIDTSICDVEKLKEEIFQYSPDLKLKKLINESPFVKALIENLGARPID</sequence>
<dbReference type="CDD" id="cd18137">
    <property type="entry name" value="HLD_clamp_pol_III_gamma_tau"/>
    <property type="match status" value="1"/>
</dbReference>
<feature type="compositionally biased region" description="Low complexity" evidence="12">
    <location>
        <begin position="414"/>
        <end position="424"/>
    </location>
</feature>
<evidence type="ECO:0000313" key="14">
    <source>
        <dbReference type="EMBL" id="CUS99657.1"/>
    </source>
</evidence>
<dbReference type="SUPFAM" id="SSF48019">
    <property type="entry name" value="post-AAA+ oligomerization domain-like"/>
    <property type="match status" value="1"/>
</dbReference>
<keyword evidence="5" id="KW-0479">Metal-binding</keyword>
<dbReference type="GO" id="GO:0003677">
    <property type="term" value="F:DNA binding"/>
    <property type="evidence" value="ECO:0007669"/>
    <property type="project" value="InterPro"/>
</dbReference>
<keyword evidence="6 11" id="KW-0547">Nucleotide-binding</keyword>
<evidence type="ECO:0000256" key="5">
    <source>
        <dbReference type="ARBA" id="ARBA00022723"/>
    </source>
</evidence>
<dbReference type="SMART" id="SM00382">
    <property type="entry name" value="AAA"/>
    <property type="match status" value="1"/>
</dbReference>
<evidence type="ECO:0000256" key="6">
    <source>
        <dbReference type="ARBA" id="ARBA00022741"/>
    </source>
</evidence>
<dbReference type="Pfam" id="PF22608">
    <property type="entry name" value="DNAX_ATPase_lid"/>
    <property type="match status" value="1"/>
</dbReference>
<evidence type="ECO:0000256" key="12">
    <source>
        <dbReference type="SAM" id="MobiDB-lite"/>
    </source>
</evidence>
<reference evidence="14 15" key="1">
    <citation type="submission" date="2015-11" db="EMBL/GenBank/DDBJ databases">
        <authorList>
            <person name="Varghese N."/>
        </authorList>
    </citation>
    <scope>NUCLEOTIDE SEQUENCE [LARGE SCALE GENOMIC DNA]</scope>
    <source>
        <strain evidence="14 15">JGI-24</strain>
    </source>
</reference>
<dbReference type="Pfam" id="PF13177">
    <property type="entry name" value="DNA_pol3_delta2"/>
    <property type="match status" value="1"/>
</dbReference>
<dbReference type="OrthoDB" id="9810148at2"/>
<dbReference type="FunFam" id="3.40.50.300:FF:000014">
    <property type="entry name" value="DNA polymerase III subunit gamma/tau"/>
    <property type="match status" value="1"/>
</dbReference>
<feature type="domain" description="AAA+ ATPase" evidence="13">
    <location>
        <begin position="37"/>
        <end position="179"/>
    </location>
</feature>
<accession>A0A656D6G3</accession>
<keyword evidence="8 11" id="KW-0067">ATP-binding</keyword>
<evidence type="ECO:0000256" key="10">
    <source>
        <dbReference type="ARBA" id="ARBA00049244"/>
    </source>
</evidence>
<evidence type="ECO:0000256" key="11">
    <source>
        <dbReference type="RuleBase" id="RU364063"/>
    </source>
</evidence>